<keyword evidence="4 6" id="KW-0472">Membrane</keyword>
<evidence type="ECO:0000313" key="9">
    <source>
        <dbReference type="Proteomes" id="UP000485058"/>
    </source>
</evidence>
<sequence length="382" mass="42206">MTYADQPPEYTAGLEIVNTVLTAGFILEFSVKHVGLGLVRYWTDAWNILDGSIVIISIVELLLLAALAGSGAGELQALRTFRVLRILRSLRLLAKVPGLRRLMKLVIKGFVALADFFLLLGIFIWIFAIIGKCHTASMQQFGGNPAFSCSSNPDTCRSNYDTLWEALYTSFQVLTLDDWVHIAFMAMEGTGPAAVLYFVIWVVIGNFILLTLFLAILINNFQDEPELTPTTYHSLAMVPNGQVKSRVNERHHNQLDLDLVKDMKAWFVMMGLDHGLTQQDIEQAEARLQQEFDEEPHRFSPDYDYFMEKRVATKRTAAPLTRASMATSAGTLAADVAAAGAPGSPWPGCGPGGRALQRSSMARRSLALPRTQLEPACHAEGE</sequence>
<dbReference type="GO" id="GO:0005248">
    <property type="term" value="F:voltage-gated sodium channel activity"/>
    <property type="evidence" value="ECO:0007669"/>
    <property type="project" value="TreeGrafter"/>
</dbReference>
<keyword evidence="2 6" id="KW-0812">Transmembrane</keyword>
<evidence type="ECO:0000259" key="7">
    <source>
        <dbReference type="Pfam" id="PF00520"/>
    </source>
</evidence>
<proteinExistence type="predicted"/>
<feature type="transmembrane region" description="Helical" evidence="6">
    <location>
        <begin position="105"/>
        <end position="130"/>
    </location>
</feature>
<keyword evidence="3 6" id="KW-1133">Transmembrane helix</keyword>
<protein>
    <recommendedName>
        <fullName evidence="7">Ion transport domain-containing protein</fullName>
    </recommendedName>
</protein>
<dbReference type="Pfam" id="PF00520">
    <property type="entry name" value="Ion_trans"/>
    <property type="match status" value="1"/>
</dbReference>
<keyword evidence="9" id="KW-1185">Reference proteome</keyword>
<feature type="transmembrane region" description="Helical" evidence="6">
    <location>
        <begin position="194"/>
        <end position="218"/>
    </location>
</feature>
<feature type="domain" description="Ion transport" evidence="7">
    <location>
        <begin position="4"/>
        <end position="224"/>
    </location>
</feature>
<dbReference type="AlphaFoldDB" id="A0A699Z3L5"/>
<dbReference type="InterPro" id="IPR005821">
    <property type="entry name" value="Ion_trans_dom"/>
</dbReference>
<dbReference type="InterPro" id="IPR027359">
    <property type="entry name" value="Volt_channel_dom_sf"/>
</dbReference>
<accession>A0A699Z3L5</accession>
<dbReference type="SUPFAM" id="SSF81324">
    <property type="entry name" value="Voltage-gated potassium channels"/>
    <property type="match status" value="1"/>
</dbReference>
<evidence type="ECO:0000313" key="8">
    <source>
        <dbReference type="EMBL" id="GFH16150.1"/>
    </source>
</evidence>
<evidence type="ECO:0000256" key="5">
    <source>
        <dbReference type="SAM" id="MobiDB-lite"/>
    </source>
</evidence>
<name>A0A699Z3L5_HAELA</name>
<comment type="subcellular location">
    <subcellularLocation>
        <location evidence="1">Membrane</location>
        <topology evidence="1">Multi-pass membrane protein</topology>
    </subcellularLocation>
</comment>
<reference evidence="8 9" key="1">
    <citation type="submission" date="2020-02" db="EMBL/GenBank/DDBJ databases">
        <title>Draft genome sequence of Haematococcus lacustris strain NIES-144.</title>
        <authorList>
            <person name="Morimoto D."/>
            <person name="Nakagawa S."/>
            <person name="Yoshida T."/>
            <person name="Sawayama S."/>
        </authorList>
    </citation>
    <scope>NUCLEOTIDE SEQUENCE [LARGE SCALE GENOMIC DNA]</scope>
    <source>
        <strain evidence="8 9">NIES-144</strain>
    </source>
</reference>
<evidence type="ECO:0000256" key="6">
    <source>
        <dbReference type="SAM" id="Phobius"/>
    </source>
</evidence>
<gene>
    <name evidence="8" type="ORF">HaLaN_12519</name>
</gene>
<dbReference type="EMBL" id="BLLF01000954">
    <property type="protein sequence ID" value="GFH16150.1"/>
    <property type="molecule type" value="Genomic_DNA"/>
</dbReference>
<dbReference type="Gene3D" id="1.10.287.70">
    <property type="match status" value="1"/>
</dbReference>
<dbReference type="PANTHER" id="PTHR10037">
    <property type="entry name" value="VOLTAGE-GATED CATION CHANNEL CALCIUM AND SODIUM"/>
    <property type="match status" value="1"/>
</dbReference>
<evidence type="ECO:0000256" key="3">
    <source>
        <dbReference type="ARBA" id="ARBA00022989"/>
    </source>
</evidence>
<feature type="non-terminal residue" evidence="8">
    <location>
        <position position="1"/>
    </location>
</feature>
<evidence type="ECO:0000256" key="4">
    <source>
        <dbReference type="ARBA" id="ARBA00023136"/>
    </source>
</evidence>
<dbReference type="Proteomes" id="UP000485058">
    <property type="component" value="Unassembled WGS sequence"/>
</dbReference>
<feature type="transmembrane region" description="Helical" evidence="6">
    <location>
        <begin position="12"/>
        <end position="31"/>
    </location>
</feature>
<feature type="region of interest" description="Disordered" evidence="5">
    <location>
        <begin position="344"/>
        <end position="382"/>
    </location>
</feature>
<dbReference type="GO" id="GO:0001518">
    <property type="term" value="C:voltage-gated sodium channel complex"/>
    <property type="evidence" value="ECO:0007669"/>
    <property type="project" value="TreeGrafter"/>
</dbReference>
<dbReference type="InterPro" id="IPR043203">
    <property type="entry name" value="VGCC_Ca_Na"/>
</dbReference>
<evidence type="ECO:0000256" key="2">
    <source>
        <dbReference type="ARBA" id="ARBA00022692"/>
    </source>
</evidence>
<organism evidence="8 9">
    <name type="scientific">Haematococcus lacustris</name>
    <name type="common">Green alga</name>
    <name type="synonym">Haematococcus pluvialis</name>
    <dbReference type="NCBI Taxonomy" id="44745"/>
    <lineage>
        <taxon>Eukaryota</taxon>
        <taxon>Viridiplantae</taxon>
        <taxon>Chlorophyta</taxon>
        <taxon>core chlorophytes</taxon>
        <taxon>Chlorophyceae</taxon>
        <taxon>CS clade</taxon>
        <taxon>Chlamydomonadales</taxon>
        <taxon>Haematococcaceae</taxon>
        <taxon>Haematococcus</taxon>
    </lineage>
</organism>
<comment type="caution">
    <text evidence="8">The sequence shown here is derived from an EMBL/GenBank/DDBJ whole genome shotgun (WGS) entry which is preliminary data.</text>
</comment>
<dbReference type="PANTHER" id="PTHR10037:SF62">
    <property type="entry name" value="SODIUM CHANNEL PROTEIN 60E"/>
    <property type="match status" value="1"/>
</dbReference>
<dbReference type="Gene3D" id="1.20.120.350">
    <property type="entry name" value="Voltage-gated potassium channels. Chain C"/>
    <property type="match status" value="1"/>
</dbReference>
<evidence type="ECO:0000256" key="1">
    <source>
        <dbReference type="ARBA" id="ARBA00004141"/>
    </source>
</evidence>
<feature type="transmembrane region" description="Helical" evidence="6">
    <location>
        <begin position="51"/>
        <end position="72"/>
    </location>
</feature>